<dbReference type="OrthoDB" id="6436262at2759"/>
<dbReference type="PANTHER" id="PTHR47331:SF1">
    <property type="entry name" value="GAG-LIKE PROTEIN"/>
    <property type="match status" value="1"/>
</dbReference>
<dbReference type="PANTHER" id="PTHR47331">
    <property type="entry name" value="PHD-TYPE DOMAIN-CONTAINING PROTEIN"/>
    <property type="match status" value="1"/>
</dbReference>
<dbReference type="SUPFAM" id="SSF56672">
    <property type="entry name" value="DNA/RNA polymerases"/>
    <property type="match status" value="1"/>
</dbReference>
<name>A0A4Y2HZ36_ARAVE</name>
<dbReference type="EMBL" id="BGPR01104673">
    <property type="protein sequence ID" value="GBM70492.1"/>
    <property type="molecule type" value="Genomic_DNA"/>
</dbReference>
<evidence type="ECO:0000313" key="1">
    <source>
        <dbReference type="EMBL" id="GBM70492.1"/>
    </source>
</evidence>
<sequence>MLGVKSDKYASMLYPLVESCLPINLLRIWERHLSSIMFKSDEKFSKLETLMKFLGKEIEVEEKINLAKSGFGLDHKTKKNQPMKSSFNRNKNITTGMEFYSSVQDSATSKNSQCVCCDKNHSSAECSYAQNLPVEQRKRADIAGKLLTGGYKLLPSGLVAIETRLGWTVMGLTRREKGDENTGLIITSMSTREISETDLWNLDAIGIKDQAEKQSKMEQEEATRQHFLKTLKRLPEGRYENLLRDYEDVFHEWLKEEIIEPVNISRLDDLCTYLPHRAVIKENLTTKIRPVFDTSAKQKNGSSLNSCLEKGPNLVELIPSILNRFRLGTFGVIADIKKAFLQISIDYKNRDYLRFLWFENGDPDNLMIYRHKRVVFGINASTFLFGATISYHLDNVPEHLQEVAKKLKTSMYIDNCVTSLDTIEEVESFIEQSKE</sequence>
<evidence type="ECO:0008006" key="3">
    <source>
        <dbReference type="Google" id="ProtNLM"/>
    </source>
</evidence>
<dbReference type="InterPro" id="IPR043128">
    <property type="entry name" value="Rev_trsase/Diguanyl_cyclase"/>
</dbReference>
<protein>
    <recommendedName>
        <fullName evidence="3">Reverse transcriptase domain-containing protein</fullName>
    </recommendedName>
</protein>
<gene>
    <name evidence="1" type="ORF">AVEN_49570_1</name>
</gene>
<proteinExistence type="predicted"/>
<organism evidence="1 2">
    <name type="scientific">Araneus ventricosus</name>
    <name type="common">Orbweaver spider</name>
    <name type="synonym">Epeira ventricosa</name>
    <dbReference type="NCBI Taxonomy" id="182803"/>
    <lineage>
        <taxon>Eukaryota</taxon>
        <taxon>Metazoa</taxon>
        <taxon>Ecdysozoa</taxon>
        <taxon>Arthropoda</taxon>
        <taxon>Chelicerata</taxon>
        <taxon>Arachnida</taxon>
        <taxon>Araneae</taxon>
        <taxon>Araneomorphae</taxon>
        <taxon>Entelegynae</taxon>
        <taxon>Araneoidea</taxon>
        <taxon>Araneidae</taxon>
        <taxon>Araneus</taxon>
    </lineage>
</organism>
<reference evidence="1 2" key="1">
    <citation type="journal article" date="2019" name="Sci. Rep.">
        <title>Orb-weaving spider Araneus ventricosus genome elucidates the spidroin gene catalogue.</title>
        <authorList>
            <person name="Kono N."/>
            <person name="Nakamura H."/>
            <person name="Ohtoshi R."/>
            <person name="Moran D.A.P."/>
            <person name="Shinohara A."/>
            <person name="Yoshida Y."/>
            <person name="Fujiwara M."/>
            <person name="Mori M."/>
            <person name="Tomita M."/>
            <person name="Arakawa K."/>
        </authorList>
    </citation>
    <scope>NUCLEOTIDE SEQUENCE [LARGE SCALE GENOMIC DNA]</scope>
</reference>
<evidence type="ECO:0000313" key="2">
    <source>
        <dbReference type="Proteomes" id="UP000499080"/>
    </source>
</evidence>
<dbReference type="InterPro" id="IPR043502">
    <property type="entry name" value="DNA/RNA_pol_sf"/>
</dbReference>
<dbReference type="Gene3D" id="3.30.70.270">
    <property type="match status" value="1"/>
</dbReference>
<accession>A0A4Y2HZ36</accession>
<comment type="caution">
    <text evidence="1">The sequence shown here is derived from an EMBL/GenBank/DDBJ whole genome shotgun (WGS) entry which is preliminary data.</text>
</comment>
<keyword evidence="2" id="KW-1185">Reference proteome</keyword>
<dbReference type="AlphaFoldDB" id="A0A4Y2HZ36"/>
<dbReference type="Gene3D" id="3.10.10.10">
    <property type="entry name" value="HIV Type 1 Reverse Transcriptase, subunit A, domain 1"/>
    <property type="match status" value="1"/>
</dbReference>
<dbReference type="Proteomes" id="UP000499080">
    <property type="component" value="Unassembled WGS sequence"/>
</dbReference>
<dbReference type="GO" id="GO:0071897">
    <property type="term" value="P:DNA biosynthetic process"/>
    <property type="evidence" value="ECO:0007669"/>
    <property type="project" value="UniProtKB-ARBA"/>
</dbReference>